<reference evidence="1 2" key="1">
    <citation type="submission" date="2016-02" db="EMBL/GenBank/DDBJ databases">
        <title>Draft genome sequence of hydrocarbon degrading Staphylococcus saprophyticus Strain CNV2, isolated from crude-oil contaminated soil from Noonmati Oil Refinery, Guwahati, Assam, India.</title>
        <authorList>
            <person name="Mukherjee A."/>
            <person name="Chettri B."/>
            <person name="Langpoklakpam J."/>
            <person name="Singh A.K."/>
            <person name="Chattopadhyay D.J."/>
        </authorList>
    </citation>
    <scope>NUCLEOTIDE SEQUENCE [LARGE SCALE GENOMIC DNA]</scope>
    <source>
        <strain evidence="1 2">CNV2</strain>
    </source>
</reference>
<protein>
    <submittedName>
        <fullName evidence="1">Uncharacterized protein</fullName>
    </submittedName>
</protein>
<evidence type="ECO:0000313" key="2">
    <source>
        <dbReference type="Proteomes" id="UP000075418"/>
    </source>
</evidence>
<evidence type="ECO:0000313" key="1">
    <source>
        <dbReference type="EMBL" id="KYH13881.1"/>
    </source>
</evidence>
<dbReference type="Proteomes" id="UP000075418">
    <property type="component" value="Unassembled WGS sequence"/>
</dbReference>
<accession>A0A151A379</accession>
<gene>
    <name evidence="1" type="ORF">A0131_03550</name>
</gene>
<name>A0A151A379_9STAP</name>
<dbReference type="RefSeq" id="WP_061854111.1">
    <property type="nucleotide sequence ID" value="NZ_LUGM01000002.1"/>
</dbReference>
<dbReference type="EMBL" id="LUGM01000002">
    <property type="protein sequence ID" value="KYH13881.1"/>
    <property type="molecule type" value="Genomic_DNA"/>
</dbReference>
<dbReference type="AlphaFoldDB" id="A0A151A379"/>
<proteinExistence type="predicted"/>
<comment type="caution">
    <text evidence="1">The sequence shown here is derived from an EMBL/GenBank/DDBJ whole genome shotgun (WGS) entry which is preliminary data.</text>
</comment>
<sequence length="66" mass="7746">MRINHAGTLSVDYFVSYLNLIMISREVSLKEAISYMKNKFFKGEPDMYGKITKTHFNQAIQELKQK</sequence>
<organism evidence="1 2">
    <name type="scientific">Staphylococcus kloosii</name>
    <dbReference type="NCBI Taxonomy" id="29384"/>
    <lineage>
        <taxon>Bacteria</taxon>
        <taxon>Bacillati</taxon>
        <taxon>Bacillota</taxon>
        <taxon>Bacilli</taxon>
        <taxon>Bacillales</taxon>
        <taxon>Staphylococcaceae</taxon>
        <taxon>Staphylococcus</taxon>
    </lineage>
</organism>